<accession>A0A2Z3HT94</accession>
<feature type="region of interest" description="Disordered" evidence="3">
    <location>
        <begin position="34"/>
        <end position="54"/>
    </location>
</feature>
<reference evidence="7" key="1">
    <citation type="submission" date="2018-05" db="EMBL/GenBank/DDBJ databases">
        <title>Genome sequencing of Phenylobacterium sp. HYN0004.</title>
        <authorList>
            <person name="Yi H."/>
            <person name="Baek C."/>
        </authorList>
    </citation>
    <scope>NUCLEOTIDE SEQUENCE [LARGE SCALE GENOMIC DNA]</scope>
    <source>
        <strain evidence="7">HYN0004</strain>
    </source>
</reference>
<sequence length="161" mass="17225">MLKRAVFAAVLAGTALSGACAPMASYSGFQAIESNPRDVKPGEDSKASVRGRLGSPSSISAFDPNVWIYMNQTKETVAFMRPVVTRRDVTVITFDKETEAVKTVDNLTLADGKVIAFNGRETPTRGRELTVIEQLIGSIGAGGLLPREEEGVPGSRPGDRR</sequence>
<dbReference type="OrthoDB" id="7203955at2"/>
<organism evidence="6 7">
    <name type="scientific">Phenylobacterium parvum</name>
    <dbReference type="NCBI Taxonomy" id="2201350"/>
    <lineage>
        <taxon>Bacteria</taxon>
        <taxon>Pseudomonadati</taxon>
        <taxon>Pseudomonadota</taxon>
        <taxon>Alphaproteobacteria</taxon>
        <taxon>Caulobacterales</taxon>
        <taxon>Caulobacteraceae</taxon>
        <taxon>Phenylobacterium</taxon>
    </lineage>
</organism>
<feature type="domain" description="Outer membrane protein assembly factor BamE" evidence="5">
    <location>
        <begin position="37"/>
        <end position="97"/>
    </location>
</feature>
<dbReference type="InterPro" id="IPR037873">
    <property type="entry name" value="BamE-like"/>
</dbReference>
<dbReference type="EMBL" id="CP029479">
    <property type="protein sequence ID" value="AWM77406.1"/>
    <property type="molecule type" value="Genomic_DNA"/>
</dbReference>
<feature type="compositionally biased region" description="Basic and acidic residues" evidence="3">
    <location>
        <begin position="35"/>
        <end position="47"/>
    </location>
</feature>
<dbReference type="AlphaFoldDB" id="A0A2Z3HT94"/>
<dbReference type="KEGG" id="phb:HYN04_06275"/>
<proteinExistence type="predicted"/>
<keyword evidence="1 4" id="KW-0732">Signal</keyword>
<evidence type="ECO:0000313" key="6">
    <source>
        <dbReference type="EMBL" id="AWM77406.1"/>
    </source>
</evidence>
<evidence type="ECO:0000256" key="3">
    <source>
        <dbReference type="SAM" id="MobiDB-lite"/>
    </source>
</evidence>
<dbReference type="RefSeq" id="WP_110449973.1">
    <property type="nucleotide sequence ID" value="NZ_CP029479.1"/>
</dbReference>
<dbReference type="Gene3D" id="3.30.1450.10">
    <property type="match status" value="1"/>
</dbReference>
<evidence type="ECO:0000256" key="2">
    <source>
        <dbReference type="ARBA" id="ARBA00023136"/>
    </source>
</evidence>
<dbReference type="InterPro" id="IPR007450">
    <property type="entry name" value="BamE_dom"/>
</dbReference>
<evidence type="ECO:0000313" key="7">
    <source>
        <dbReference type="Proteomes" id="UP000247763"/>
    </source>
</evidence>
<protein>
    <submittedName>
        <fullName evidence="6">Outer membrane protein assembly factor BamE</fullName>
    </submittedName>
</protein>
<keyword evidence="7" id="KW-1185">Reference proteome</keyword>
<dbReference type="GO" id="GO:0019867">
    <property type="term" value="C:outer membrane"/>
    <property type="evidence" value="ECO:0007669"/>
    <property type="project" value="InterPro"/>
</dbReference>
<evidence type="ECO:0000256" key="4">
    <source>
        <dbReference type="SAM" id="SignalP"/>
    </source>
</evidence>
<dbReference type="PROSITE" id="PS51257">
    <property type="entry name" value="PROKAR_LIPOPROTEIN"/>
    <property type="match status" value="1"/>
</dbReference>
<dbReference type="Pfam" id="PF04355">
    <property type="entry name" value="BamE"/>
    <property type="match status" value="1"/>
</dbReference>
<feature type="signal peptide" evidence="4">
    <location>
        <begin position="1"/>
        <end position="19"/>
    </location>
</feature>
<gene>
    <name evidence="6" type="ORF">HYN04_06275</name>
</gene>
<keyword evidence="2" id="KW-0472">Membrane</keyword>
<evidence type="ECO:0000256" key="1">
    <source>
        <dbReference type="ARBA" id="ARBA00022729"/>
    </source>
</evidence>
<feature type="chain" id="PRO_5016307157" evidence="4">
    <location>
        <begin position="20"/>
        <end position="161"/>
    </location>
</feature>
<evidence type="ECO:0000259" key="5">
    <source>
        <dbReference type="Pfam" id="PF04355"/>
    </source>
</evidence>
<name>A0A2Z3HT94_9CAUL</name>
<dbReference type="Proteomes" id="UP000247763">
    <property type="component" value="Chromosome"/>
</dbReference>